<dbReference type="EMBL" id="JAAMOX010000001">
    <property type="protein sequence ID" value="NIH53365.1"/>
    <property type="molecule type" value="Genomic_DNA"/>
</dbReference>
<dbReference type="RefSeq" id="WP_167148919.1">
    <property type="nucleotide sequence ID" value="NZ_JAAMOX010000001.1"/>
</dbReference>
<comment type="caution">
    <text evidence="1">The sequence shown here is derived from an EMBL/GenBank/DDBJ whole genome shotgun (WGS) entry which is preliminary data.</text>
</comment>
<name>A0A7X5TSS3_9MICO</name>
<gene>
    <name evidence="1" type="ORF">FHX76_001233</name>
</gene>
<dbReference type="AlphaFoldDB" id="A0A7X5TSS3"/>
<proteinExistence type="predicted"/>
<dbReference type="Proteomes" id="UP000541033">
    <property type="component" value="Unassembled WGS sequence"/>
</dbReference>
<keyword evidence="2" id="KW-1185">Reference proteome</keyword>
<accession>A0A7X5TSS3</accession>
<protein>
    <submittedName>
        <fullName evidence="1">Uncharacterized protein</fullName>
    </submittedName>
</protein>
<evidence type="ECO:0000313" key="2">
    <source>
        <dbReference type="Proteomes" id="UP000541033"/>
    </source>
</evidence>
<sequence length="133" mass="14528">MTDTVSLLRCAVTTVRTVRHLIEPEIADRMPIAHIETSGRNRGATGLTTTGTKLADARNAQLTVRMARIDLDVLETARTTRIDLSVPVTGPTTLTVPRVLLIVLRVRTVHSVRTTVHTVPIVRSSARESVRTG</sequence>
<evidence type="ECO:0000313" key="1">
    <source>
        <dbReference type="EMBL" id="NIH53365.1"/>
    </source>
</evidence>
<reference evidence="1 2" key="1">
    <citation type="submission" date="2020-02" db="EMBL/GenBank/DDBJ databases">
        <title>Sequencing the genomes of 1000 actinobacteria strains.</title>
        <authorList>
            <person name="Klenk H.-P."/>
        </authorList>
    </citation>
    <scope>NUCLEOTIDE SEQUENCE [LARGE SCALE GENOMIC DNA]</scope>
    <source>
        <strain evidence="1 2">DSM 27960</strain>
    </source>
</reference>
<organism evidence="1 2">
    <name type="scientific">Lysinibacter cavernae</name>
    <dbReference type="NCBI Taxonomy" id="1640652"/>
    <lineage>
        <taxon>Bacteria</taxon>
        <taxon>Bacillati</taxon>
        <taxon>Actinomycetota</taxon>
        <taxon>Actinomycetes</taxon>
        <taxon>Micrococcales</taxon>
        <taxon>Microbacteriaceae</taxon>
        <taxon>Lysinibacter</taxon>
    </lineage>
</organism>